<protein>
    <submittedName>
        <fullName evidence="2">Uncharacterized protein</fullName>
    </submittedName>
</protein>
<reference evidence="2 3" key="1">
    <citation type="submission" date="2018-06" db="EMBL/GenBank/DDBJ databases">
        <title>Extensive metabolic versatility and redundancy in microbially diverse, dynamic hydrothermal sediments.</title>
        <authorList>
            <person name="Dombrowski N."/>
            <person name="Teske A."/>
            <person name="Baker B.J."/>
        </authorList>
    </citation>
    <scope>NUCLEOTIDE SEQUENCE [LARGE SCALE GENOMIC DNA]</scope>
    <source>
        <strain evidence="2">B47_G16</strain>
    </source>
</reference>
<evidence type="ECO:0000313" key="3">
    <source>
        <dbReference type="Proteomes" id="UP000279422"/>
    </source>
</evidence>
<dbReference type="EMBL" id="QMPZ01000088">
    <property type="protein sequence ID" value="RLE08605.1"/>
    <property type="molecule type" value="Genomic_DNA"/>
</dbReference>
<keyword evidence="1" id="KW-0812">Transmembrane</keyword>
<dbReference type="InterPro" id="IPR058357">
    <property type="entry name" value="DUF8044"/>
</dbReference>
<organism evidence="2 3">
    <name type="scientific">Aerophobetes bacterium</name>
    <dbReference type="NCBI Taxonomy" id="2030807"/>
    <lineage>
        <taxon>Bacteria</taxon>
        <taxon>Candidatus Aerophobota</taxon>
    </lineage>
</organism>
<comment type="caution">
    <text evidence="2">The sequence shown here is derived from an EMBL/GenBank/DDBJ whole genome shotgun (WGS) entry which is preliminary data.</text>
</comment>
<name>A0A497E5R6_UNCAE</name>
<dbReference type="Proteomes" id="UP000279422">
    <property type="component" value="Unassembled WGS sequence"/>
</dbReference>
<feature type="transmembrane region" description="Helical" evidence="1">
    <location>
        <begin position="60"/>
        <end position="80"/>
    </location>
</feature>
<evidence type="ECO:0000313" key="2">
    <source>
        <dbReference type="EMBL" id="RLE08605.1"/>
    </source>
</evidence>
<keyword evidence="1" id="KW-1133">Transmembrane helix</keyword>
<gene>
    <name evidence="2" type="ORF">DRJ00_05990</name>
</gene>
<keyword evidence="1" id="KW-0472">Membrane</keyword>
<dbReference type="Pfam" id="PF26161">
    <property type="entry name" value="DUF8044"/>
    <property type="match status" value="1"/>
</dbReference>
<dbReference type="AlphaFoldDB" id="A0A497E5R6"/>
<proteinExistence type="predicted"/>
<sequence>MDRHILFIILLTAFLFFTVAIFAGGGEERLDVYISVFTIEYLALVEILRPRRKLITPLRIDPVALGLFVVFCFVVARKVMEILTH</sequence>
<accession>A0A497E5R6</accession>
<evidence type="ECO:0000256" key="1">
    <source>
        <dbReference type="SAM" id="Phobius"/>
    </source>
</evidence>